<protein>
    <recommendedName>
        <fullName evidence="1">RelA/SpoT domain-containing protein</fullName>
    </recommendedName>
</protein>
<proteinExistence type="predicted"/>
<evidence type="ECO:0000259" key="1">
    <source>
        <dbReference type="SMART" id="SM00954"/>
    </source>
</evidence>
<name>A0A3G1T342_ECOLX</name>
<dbReference type="CDD" id="cd05399">
    <property type="entry name" value="NT_Rel-Spo_like"/>
    <property type="match status" value="1"/>
</dbReference>
<reference evidence="2" key="1">
    <citation type="submission" date="2017-10" db="EMBL/GenBank/DDBJ databases">
        <authorList>
            <person name="Lv L."/>
            <person name="Song Q."/>
            <person name="Zhang Q."/>
            <person name="Liu J."/>
        </authorList>
    </citation>
    <scope>NUCLEOTIDE SEQUENCE</scope>
    <source>
        <strain evidence="2">SDX5C133</strain>
        <plasmid evidence="2">pHNSD133T1</plasmid>
    </source>
</reference>
<dbReference type="EMBL" id="MG196293">
    <property type="protein sequence ID" value="AXY98582.1"/>
    <property type="molecule type" value="Genomic_DNA"/>
</dbReference>
<keyword evidence="2" id="KW-0614">Plasmid</keyword>
<dbReference type="GO" id="GO:0015969">
    <property type="term" value="P:guanosine tetraphosphate metabolic process"/>
    <property type="evidence" value="ECO:0007669"/>
    <property type="project" value="InterPro"/>
</dbReference>
<geneLocation type="plasmid" evidence="2">
    <name>pHNSD133T1</name>
</geneLocation>
<dbReference type="SUPFAM" id="SSF81301">
    <property type="entry name" value="Nucleotidyltransferase"/>
    <property type="match status" value="1"/>
</dbReference>
<dbReference type="Pfam" id="PF04607">
    <property type="entry name" value="RelA_SpoT"/>
    <property type="match status" value="1"/>
</dbReference>
<dbReference type="AlphaFoldDB" id="A0A3G1T342"/>
<sequence length="378" mass="43614">MKAMGNEVYQSQKCKLKYSKSQIDRAAQLIRHGCSDEERQQSIEMIQNFRELHLYPLMLMKNHLARAAAKVDKDKKILVARRLKRLSTIIDKLERPSLDGGRTSNAIKLTRMQDVGGCRAIVRNLDQLIQLKERLLKSKSVHRIVKEYDYLTPKDSGYSGIHLAYSCFDQKEDQYPWRKTKIEIQLRTQLQHAWATSLEIIDTLEGIKLKTSSEGHPEWRRFFYLAGCLVAHDEKACTLDELVVSQYEGELKELERTLSVRRKLSTYTIALNLTSDANLIKKLPKNHKGHYLVTMRNAENKPNTKNKKMFLVSVRAFKTKEADEALEALNKDDSNPNVLISVLVATDNIKSLKKAYPNYFGSTNQFTKFLDKHLRNEG</sequence>
<gene>
    <name evidence="2" type="ORF">pHNSD133_79</name>
</gene>
<accession>A0A3G1T342</accession>
<dbReference type="RefSeq" id="WP_280956992.1">
    <property type="nucleotide sequence ID" value="NZ_JAVHZF010000002.1"/>
</dbReference>
<dbReference type="InterPro" id="IPR007685">
    <property type="entry name" value="RelA_SpoT"/>
</dbReference>
<dbReference type="InterPro" id="IPR043519">
    <property type="entry name" value="NT_sf"/>
</dbReference>
<dbReference type="InterPro" id="IPR052366">
    <property type="entry name" value="GTP_Pyrophosphokinase"/>
</dbReference>
<dbReference type="PANTHER" id="PTHR47837:SF1">
    <property type="entry name" value="GTP PYROPHOSPHOKINASE YJBM"/>
    <property type="match status" value="1"/>
</dbReference>
<dbReference type="PANTHER" id="PTHR47837">
    <property type="entry name" value="GTP PYROPHOSPHOKINASE YJBM"/>
    <property type="match status" value="1"/>
</dbReference>
<dbReference type="Gene3D" id="3.30.460.10">
    <property type="entry name" value="Beta Polymerase, domain 2"/>
    <property type="match status" value="1"/>
</dbReference>
<evidence type="ECO:0000313" key="2">
    <source>
        <dbReference type="EMBL" id="AXY98582.1"/>
    </source>
</evidence>
<organism evidence="2">
    <name type="scientific">Escherichia coli</name>
    <dbReference type="NCBI Taxonomy" id="562"/>
    <lineage>
        <taxon>Bacteria</taxon>
        <taxon>Pseudomonadati</taxon>
        <taxon>Pseudomonadota</taxon>
        <taxon>Gammaproteobacteria</taxon>
        <taxon>Enterobacterales</taxon>
        <taxon>Enterobacteriaceae</taxon>
        <taxon>Escherichia</taxon>
    </lineage>
</organism>
<dbReference type="SMART" id="SM00954">
    <property type="entry name" value="RelA_SpoT"/>
    <property type="match status" value="1"/>
</dbReference>
<feature type="domain" description="RelA/SpoT" evidence="1">
    <location>
        <begin position="81"/>
        <end position="209"/>
    </location>
</feature>